<dbReference type="Gene3D" id="1.10.260.40">
    <property type="entry name" value="lambda repressor-like DNA-binding domains"/>
    <property type="match status" value="1"/>
</dbReference>
<dbReference type="SUPFAM" id="SSF47413">
    <property type="entry name" value="lambda repressor-like DNA-binding domains"/>
    <property type="match status" value="1"/>
</dbReference>
<feature type="region of interest" description="Disordered" evidence="1">
    <location>
        <begin position="161"/>
        <end position="182"/>
    </location>
</feature>
<dbReference type="Proteomes" id="UP001430172">
    <property type="component" value="Unassembled WGS sequence"/>
</dbReference>
<evidence type="ECO:0008006" key="4">
    <source>
        <dbReference type="Google" id="ProtNLM"/>
    </source>
</evidence>
<reference evidence="2" key="1">
    <citation type="submission" date="2021-02" db="EMBL/GenBank/DDBJ databases">
        <title>Phycicoccus sp. MQZ13P-5T, whole genome shotgun sequence.</title>
        <authorList>
            <person name="Tuo L."/>
        </authorList>
    </citation>
    <scope>NUCLEOTIDE SEQUENCE</scope>
    <source>
        <strain evidence="2">MQZ13P-5</strain>
    </source>
</reference>
<accession>A0ABS2CJU2</accession>
<protein>
    <recommendedName>
        <fullName evidence="4">Helix-turn-helix domain-containing protein</fullName>
    </recommendedName>
</protein>
<dbReference type="EMBL" id="JAFDVD010000007">
    <property type="protein sequence ID" value="MBM6400152.1"/>
    <property type="molecule type" value="Genomic_DNA"/>
</dbReference>
<evidence type="ECO:0000313" key="3">
    <source>
        <dbReference type="Proteomes" id="UP001430172"/>
    </source>
</evidence>
<sequence length="182" mass="20077">MDSRPNSYPTFAAELLEARATLTLGEEIGLALRATRHRLRLSQRAYASLRGWSTSRLARLEAGAERLRLADVVAALEGTEYRLALCRRSVTGPSPPPTGAPAPAGAALPVPVPPEHWPRTELLARVRDGSRRFPGHHDTEQVDFPPRWWWNTEATRVGTVPPHWSAPVPWETDAVGREEGVA</sequence>
<dbReference type="RefSeq" id="WP_204130616.1">
    <property type="nucleotide sequence ID" value="NZ_JAFDVD010000007.1"/>
</dbReference>
<keyword evidence="3" id="KW-1185">Reference proteome</keyword>
<organism evidence="2 3">
    <name type="scientific">Phycicoccus sonneratiae</name>
    <dbReference type="NCBI Taxonomy" id="2807628"/>
    <lineage>
        <taxon>Bacteria</taxon>
        <taxon>Bacillati</taxon>
        <taxon>Actinomycetota</taxon>
        <taxon>Actinomycetes</taxon>
        <taxon>Micrococcales</taxon>
        <taxon>Intrasporangiaceae</taxon>
        <taxon>Phycicoccus</taxon>
    </lineage>
</organism>
<evidence type="ECO:0000256" key="1">
    <source>
        <dbReference type="SAM" id="MobiDB-lite"/>
    </source>
</evidence>
<dbReference type="InterPro" id="IPR010982">
    <property type="entry name" value="Lambda_DNA-bd_dom_sf"/>
</dbReference>
<proteinExistence type="predicted"/>
<evidence type="ECO:0000313" key="2">
    <source>
        <dbReference type="EMBL" id="MBM6400152.1"/>
    </source>
</evidence>
<gene>
    <name evidence="2" type="ORF">JQN70_07135</name>
</gene>
<comment type="caution">
    <text evidence="2">The sequence shown here is derived from an EMBL/GenBank/DDBJ whole genome shotgun (WGS) entry which is preliminary data.</text>
</comment>
<name>A0ABS2CJU2_9MICO</name>